<keyword evidence="1" id="KW-0812">Transmembrane</keyword>
<keyword evidence="3" id="KW-1185">Reference proteome</keyword>
<organism evidence="2 3">
    <name type="scientific">Kingella pumchi</name>
    <dbReference type="NCBI Taxonomy" id="2779506"/>
    <lineage>
        <taxon>Bacteria</taxon>
        <taxon>Pseudomonadati</taxon>
        <taxon>Pseudomonadota</taxon>
        <taxon>Betaproteobacteria</taxon>
        <taxon>Neisseriales</taxon>
        <taxon>Neisseriaceae</taxon>
        <taxon>Kingella</taxon>
    </lineage>
</organism>
<proteinExistence type="predicted"/>
<reference evidence="2 3" key="1">
    <citation type="submission" date="2022-02" db="EMBL/GenBank/DDBJ databases">
        <title>Genome sequence data of Kingella unionensis sp. nov. strain CICC 24913 (CCUG 75125).</title>
        <authorList>
            <person name="Xiao M."/>
        </authorList>
    </citation>
    <scope>NUCLEOTIDE SEQUENCE [LARGE SCALE GENOMIC DNA]</scope>
    <source>
        <strain evidence="2 3">CICC 24913</strain>
    </source>
</reference>
<keyword evidence="1" id="KW-0472">Membrane</keyword>
<dbReference type="EMBL" id="JAKOOW010000006">
    <property type="protein sequence ID" value="MCG6503308.1"/>
    <property type="molecule type" value="Genomic_DNA"/>
</dbReference>
<feature type="transmembrane region" description="Helical" evidence="1">
    <location>
        <begin position="91"/>
        <end position="108"/>
    </location>
</feature>
<evidence type="ECO:0000313" key="3">
    <source>
        <dbReference type="Proteomes" id="UP001298424"/>
    </source>
</evidence>
<dbReference type="RefSeq" id="WP_238745550.1">
    <property type="nucleotide sequence ID" value="NZ_JAKOOW010000006.1"/>
</dbReference>
<feature type="transmembrane region" description="Helical" evidence="1">
    <location>
        <begin position="128"/>
        <end position="146"/>
    </location>
</feature>
<protein>
    <submittedName>
        <fullName evidence="2">Uncharacterized protein</fullName>
    </submittedName>
</protein>
<accession>A0ABS9NKI9</accession>
<gene>
    <name evidence="2" type="ORF">MB824_02195</name>
</gene>
<evidence type="ECO:0000256" key="1">
    <source>
        <dbReference type="SAM" id="Phobius"/>
    </source>
</evidence>
<comment type="caution">
    <text evidence="2">The sequence shown here is derived from an EMBL/GenBank/DDBJ whole genome shotgun (WGS) entry which is preliminary data.</text>
</comment>
<feature type="transmembrane region" description="Helical" evidence="1">
    <location>
        <begin position="50"/>
        <end position="71"/>
    </location>
</feature>
<keyword evidence="1" id="KW-1133">Transmembrane helix</keyword>
<dbReference type="Proteomes" id="UP001298424">
    <property type="component" value="Unassembled WGS sequence"/>
</dbReference>
<name>A0ABS9NKI9_9NEIS</name>
<evidence type="ECO:0000313" key="2">
    <source>
        <dbReference type="EMBL" id="MCG6503308.1"/>
    </source>
</evidence>
<sequence>MRFLSVPAAYLVLADLLFGLVGNVKSALLPSAAPLPKDGLPVSPEFAFGWLQVLANGGMALVVGLALLSVLAQSRSAARGRMLVVNGWRQTALLIVAVFAAPALWQWLWAFADFAQGRLTVSFADPRYLAVAICQPWLLLLAYSAWRSQRRLRQAAVEMPPVAVPPAEPLE</sequence>